<reference evidence="2 4" key="2">
    <citation type="submission" date="2020-12" db="EMBL/GenBank/DDBJ databases">
        <title>FDA dAtabase for Regulatory Grade micrObial Sequences (FDA-ARGOS): Supporting development and validation of Infectious Disease Dx tests.</title>
        <authorList>
            <person name="Kerrigan L."/>
            <person name="Long C."/>
            <person name="Tallon L."/>
            <person name="Sadzewicz L."/>
            <person name="Zhao X."/>
            <person name="Boylan J."/>
            <person name="Ott S."/>
            <person name="Bowen H."/>
            <person name="Vavikolanu K."/>
            <person name="Mehta A."/>
            <person name="Aluvathingal J."/>
            <person name="Nadendla S."/>
            <person name="Yan Y."/>
            <person name="Sichtig H."/>
        </authorList>
    </citation>
    <scope>NUCLEOTIDE SEQUENCE [LARGE SCALE GENOMIC DNA]</scope>
    <source>
        <strain evidence="2 4">FDAARGOS_1026</strain>
    </source>
</reference>
<dbReference type="KEGG" id="bdm:EQG53_05430"/>
<gene>
    <name evidence="1" type="ORF">EQG53_05430</name>
    <name evidence="2" type="ORF">I6H83_17000</name>
</gene>
<organism evidence="1 3">
    <name type="scientific">Brevundimonas diminuta</name>
    <name type="common">Pseudomonas diminuta</name>
    <dbReference type="NCBI Taxonomy" id="293"/>
    <lineage>
        <taxon>Bacteria</taxon>
        <taxon>Pseudomonadati</taxon>
        <taxon>Pseudomonadota</taxon>
        <taxon>Alphaproteobacteria</taxon>
        <taxon>Caulobacterales</taxon>
        <taxon>Caulobacteraceae</taxon>
        <taxon>Brevundimonas</taxon>
    </lineage>
</organism>
<accession>A0A410NVE8</accession>
<evidence type="ECO:0000313" key="3">
    <source>
        <dbReference type="Proteomes" id="UP000287388"/>
    </source>
</evidence>
<protein>
    <submittedName>
        <fullName evidence="1">Uncharacterized protein</fullName>
    </submittedName>
</protein>
<dbReference type="Proteomes" id="UP000596117">
    <property type="component" value="Chromosome"/>
</dbReference>
<evidence type="ECO:0000313" key="4">
    <source>
        <dbReference type="Proteomes" id="UP000596117"/>
    </source>
</evidence>
<sequence>MAADLETRMLSGEPFTYGGLCATYGKELNEDCTRVIDKTIQRLRRKGLIAFTREGRSTVWRPTQQVQP</sequence>
<reference evidence="1 3" key="1">
    <citation type="submission" date="2019-01" db="EMBL/GenBank/DDBJ databases">
        <title>Brevundimonas diminuta Genome sequencing and assembly.</title>
        <authorList>
            <person name="Chen H."/>
        </authorList>
    </citation>
    <scope>NUCLEOTIDE SEQUENCE [LARGE SCALE GENOMIC DNA]</scope>
    <source>
        <strain evidence="1">ATCC</strain>
        <strain evidence="3">ATCC(B) 19146</strain>
    </source>
</reference>
<proteinExistence type="predicted"/>
<name>A0A410NVE8_BREDI</name>
<evidence type="ECO:0000313" key="2">
    <source>
        <dbReference type="EMBL" id="QQB88792.1"/>
    </source>
</evidence>
<dbReference type="Proteomes" id="UP000287388">
    <property type="component" value="Chromosome"/>
</dbReference>
<keyword evidence="4" id="KW-1185">Reference proteome</keyword>
<dbReference type="AlphaFoldDB" id="A0A410NVE8"/>
<evidence type="ECO:0000313" key="1">
    <source>
        <dbReference type="EMBL" id="QAT13843.1"/>
    </source>
</evidence>
<dbReference type="EMBL" id="CP066026">
    <property type="protein sequence ID" value="QQB88792.1"/>
    <property type="molecule type" value="Genomic_DNA"/>
</dbReference>
<dbReference type="RefSeq" id="WP_128719343.1">
    <property type="nucleotide sequence ID" value="NZ_CBCRVN010000016.1"/>
</dbReference>
<dbReference type="EMBL" id="CP035093">
    <property type="protein sequence ID" value="QAT13843.1"/>
    <property type="molecule type" value="Genomic_DNA"/>
</dbReference>